<dbReference type="EMBL" id="WJXB01000001">
    <property type="protein sequence ID" value="MRN51482.1"/>
    <property type="molecule type" value="Genomic_DNA"/>
</dbReference>
<comment type="caution">
    <text evidence="1">The sequence shown here is derived from an EMBL/GenBank/DDBJ whole genome shotgun (WGS) entry which is preliminary data.</text>
</comment>
<reference evidence="1 2" key="1">
    <citation type="submission" date="2019-11" db="EMBL/GenBank/DDBJ databases">
        <title>Paenibacillus monticola sp. nov., a novel PGPR strain isolated from mountain sample in China.</title>
        <authorList>
            <person name="Zhao Q."/>
            <person name="Li H.-P."/>
            <person name="Zhang J.-L."/>
        </authorList>
    </citation>
    <scope>NUCLEOTIDE SEQUENCE [LARGE SCALE GENOMIC DNA]</scope>
    <source>
        <strain evidence="1 2">LC-T2</strain>
    </source>
</reference>
<protein>
    <submittedName>
        <fullName evidence="1">Uncharacterized protein</fullName>
    </submittedName>
</protein>
<keyword evidence="2" id="KW-1185">Reference proteome</keyword>
<name>A0A7X2H0U0_9BACL</name>
<sequence length="93" mass="10938">MAIEGDYIGLLYQIFKHHITQFYDKIIPFPDWTGAKRNYWIHFMSAGVFEIWGNKIIAYPYANKAKATQPLTGNELLLLFMKVPIWGYHDKLD</sequence>
<gene>
    <name evidence="1" type="ORF">GJB61_00475</name>
</gene>
<evidence type="ECO:0000313" key="2">
    <source>
        <dbReference type="Proteomes" id="UP000463051"/>
    </source>
</evidence>
<dbReference type="RefSeq" id="WP_195724179.1">
    <property type="nucleotide sequence ID" value="NZ_WJXB01000001.1"/>
</dbReference>
<dbReference type="Proteomes" id="UP000463051">
    <property type="component" value="Unassembled WGS sequence"/>
</dbReference>
<organism evidence="1 2">
    <name type="scientific">Paenibacillus monticola</name>
    <dbReference type="NCBI Taxonomy" id="2666075"/>
    <lineage>
        <taxon>Bacteria</taxon>
        <taxon>Bacillati</taxon>
        <taxon>Bacillota</taxon>
        <taxon>Bacilli</taxon>
        <taxon>Bacillales</taxon>
        <taxon>Paenibacillaceae</taxon>
        <taxon>Paenibacillus</taxon>
    </lineage>
</organism>
<proteinExistence type="predicted"/>
<accession>A0A7X2H0U0</accession>
<dbReference type="AlphaFoldDB" id="A0A7X2H0U0"/>
<evidence type="ECO:0000313" key="1">
    <source>
        <dbReference type="EMBL" id="MRN51482.1"/>
    </source>
</evidence>